<organism evidence="2 3">
    <name type="scientific">Devosia oryzisoli</name>
    <dbReference type="NCBI Taxonomy" id="2774138"/>
    <lineage>
        <taxon>Bacteria</taxon>
        <taxon>Pseudomonadati</taxon>
        <taxon>Pseudomonadota</taxon>
        <taxon>Alphaproteobacteria</taxon>
        <taxon>Hyphomicrobiales</taxon>
        <taxon>Devosiaceae</taxon>
        <taxon>Devosia</taxon>
    </lineage>
</organism>
<proteinExistence type="predicted"/>
<keyword evidence="1" id="KW-0812">Transmembrane</keyword>
<reference evidence="2" key="1">
    <citation type="submission" date="2020-09" db="EMBL/GenBank/DDBJ databases">
        <title>Genome seq and assembly of Devosia sp.</title>
        <authorList>
            <person name="Chhetri G."/>
        </authorList>
    </citation>
    <scope>NUCLEOTIDE SEQUENCE</scope>
    <source>
        <strain evidence="2">PTR5</strain>
    </source>
</reference>
<dbReference type="Proteomes" id="UP000654108">
    <property type="component" value="Unassembled WGS sequence"/>
</dbReference>
<feature type="transmembrane region" description="Helical" evidence="1">
    <location>
        <begin position="48"/>
        <end position="68"/>
    </location>
</feature>
<keyword evidence="1" id="KW-1133">Transmembrane helix</keyword>
<feature type="transmembrane region" description="Helical" evidence="1">
    <location>
        <begin position="185"/>
        <end position="207"/>
    </location>
</feature>
<name>A0A927IRZ7_9HYPH</name>
<evidence type="ECO:0000313" key="3">
    <source>
        <dbReference type="Proteomes" id="UP000654108"/>
    </source>
</evidence>
<feature type="transmembrane region" description="Helical" evidence="1">
    <location>
        <begin position="88"/>
        <end position="107"/>
    </location>
</feature>
<evidence type="ECO:0008006" key="4">
    <source>
        <dbReference type="Google" id="ProtNLM"/>
    </source>
</evidence>
<feature type="transmembrane region" description="Helical" evidence="1">
    <location>
        <begin position="113"/>
        <end position="133"/>
    </location>
</feature>
<gene>
    <name evidence="2" type="ORF">IC608_05570</name>
</gene>
<comment type="caution">
    <text evidence="2">The sequence shown here is derived from an EMBL/GenBank/DDBJ whole genome shotgun (WGS) entry which is preliminary data.</text>
</comment>
<accession>A0A927IRZ7</accession>
<dbReference type="RefSeq" id="WP_191773351.1">
    <property type="nucleotide sequence ID" value="NZ_JACYFU010000001.1"/>
</dbReference>
<feature type="transmembrane region" description="Helical" evidence="1">
    <location>
        <begin position="7"/>
        <end position="28"/>
    </location>
</feature>
<dbReference type="AlphaFoldDB" id="A0A927IRZ7"/>
<dbReference type="EMBL" id="JACYFU010000001">
    <property type="protein sequence ID" value="MBD8064939.1"/>
    <property type="molecule type" value="Genomic_DNA"/>
</dbReference>
<feature type="transmembrane region" description="Helical" evidence="1">
    <location>
        <begin position="162"/>
        <end position="179"/>
    </location>
</feature>
<evidence type="ECO:0000313" key="2">
    <source>
        <dbReference type="EMBL" id="MBD8064939.1"/>
    </source>
</evidence>
<protein>
    <recommendedName>
        <fullName evidence="4">DUF1648 domain-containing protein</fullName>
    </recommendedName>
</protein>
<keyword evidence="1" id="KW-0472">Membrane</keyword>
<sequence>MALITKFHLLILAVTIATAGVIIFRVPADFAFPAHWQGSGADWLWPRNPAIAVAPLVELLLIGGFWMLGRALTPGHLARVRHVLDPALTLALAIAFACQLALLLVGVGADIDLFRITAGVLAAVFLITGIVLFEAERHTYAGLRLPWPIPGDRAWRRVHRSAGGTGVIIAVALAVVVWLDPGPGITVLAMVASLVLLPTLSALYTLLLGRLPE</sequence>
<keyword evidence="3" id="KW-1185">Reference proteome</keyword>
<evidence type="ECO:0000256" key="1">
    <source>
        <dbReference type="SAM" id="Phobius"/>
    </source>
</evidence>